<dbReference type="Gene3D" id="3.30.430.20">
    <property type="entry name" value="Gnk2 domain, C-X8-C-X2-C motif"/>
    <property type="match status" value="1"/>
</dbReference>
<keyword evidence="1 3" id="KW-0732">Signal</keyword>
<dbReference type="EMBL" id="QGNW01000186">
    <property type="protein sequence ID" value="RVW87214.1"/>
    <property type="molecule type" value="Genomic_DNA"/>
</dbReference>
<dbReference type="GO" id="GO:0016301">
    <property type="term" value="F:kinase activity"/>
    <property type="evidence" value="ECO:0007669"/>
    <property type="project" value="UniProtKB-KW"/>
</dbReference>
<dbReference type="PROSITE" id="PS51473">
    <property type="entry name" value="GNK2"/>
    <property type="match status" value="1"/>
</dbReference>
<evidence type="ECO:0000256" key="3">
    <source>
        <dbReference type="SAM" id="SignalP"/>
    </source>
</evidence>
<evidence type="ECO:0000256" key="2">
    <source>
        <dbReference type="ARBA" id="ARBA00022737"/>
    </source>
</evidence>
<dbReference type="Pfam" id="PF01657">
    <property type="entry name" value="Stress-antifung"/>
    <property type="match status" value="1"/>
</dbReference>
<comment type="caution">
    <text evidence="5">The sequence shown here is derived from an EMBL/GenBank/DDBJ whole genome shotgun (WGS) entry which is preliminary data.</text>
</comment>
<sequence length="115" mass="12788">MESPRLLFFLYPILILHLLAVTNAQPKFLYYRCSNGVGNYTNNSTYKANLNTLLTSLSSNNEIDYGFYNFSAGQNSDKVNAIALCRGDVMQPHAGVVSMTLGFNSLGSVPTRRRQ</sequence>
<evidence type="ECO:0000313" key="5">
    <source>
        <dbReference type="EMBL" id="RVW87214.1"/>
    </source>
</evidence>
<evidence type="ECO:0000313" key="6">
    <source>
        <dbReference type="Proteomes" id="UP000288805"/>
    </source>
</evidence>
<keyword evidence="5" id="KW-0808">Transferase</keyword>
<evidence type="ECO:0000256" key="1">
    <source>
        <dbReference type="ARBA" id="ARBA00022729"/>
    </source>
</evidence>
<keyword evidence="5" id="KW-0418">Kinase</keyword>
<accession>A0A438HRX0</accession>
<proteinExistence type="predicted"/>
<keyword evidence="2" id="KW-0677">Repeat</keyword>
<dbReference type="InterPro" id="IPR038408">
    <property type="entry name" value="GNK2_sf"/>
</dbReference>
<dbReference type="CDD" id="cd23509">
    <property type="entry name" value="Gnk2-like"/>
    <property type="match status" value="1"/>
</dbReference>
<dbReference type="InterPro" id="IPR002902">
    <property type="entry name" value="GNK2"/>
</dbReference>
<dbReference type="PANTHER" id="PTHR32099">
    <property type="entry name" value="CYSTEINE-RICH REPEAT SECRETORY PROTEIN"/>
    <property type="match status" value="1"/>
</dbReference>
<feature type="signal peptide" evidence="3">
    <location>
        <begin position="1"/>
        <end position="24"/>
    </location>
</feature>
<dbReference type="AlphaFoldDB" id="A0A438HRX0"/>
<feature type="domain" description="Gnk2-homologous" evidence="4">
    <location>
        <begin position="28"/>
        <end position="115"/>
    </location>
</feature>
<evidence type="ECO:0000259" key="4">
    <source>
        <dbReference type="PROSITE" id="PS51473"/>
    </source>
</evidence>
<dbReference type="PANTHER" id="PTHR32099:SF51">
    <property type="entry name" value="CYSTEINE-RICH RECEPTOR-LIKE PROTEIN KINASE 25 ISOFORM X1"/>
    <property type="match status" value="1"/>
</dbReference>
<organism evidence="5 6">
    <name type="scientific">Vitis vinifera</name>
    <name type="common">Grape</name>
    <dbReference type="NCBI Taxonomy" id="29760"/>
    <lineage>
        <taxon>Eukaryota</taxon>
        <taxon>Viridiplantae</taxon>
        <taxon>Streptophyta</taxon>
        <taxon>Embryophyta</taxon>
        <taxon>Tracheophyta</taxon>
        <taxon>Spermatophyta</taxon>
        <taxon>Magnoliopsida</taxon>
        <taxon>eudicotyledons</taxon>
        <taxon>Gunneridae</taxon>
        <taxon>Pentapetalae</taxon>
        <taxon>rosids</taxon>
        <taxon>Vitales</taxon>
        <taxon>Vitaceae</taxon>
        <taxon>Viteae</taxon>
        <taxon>Vitis</taxon>
    </lineage>
</organism>
<keyword evidence="5" id="KW-0675">Receptor</keyword>
<feature type="chain" id="PRO_5019044958" evidence="3">
    <location>
        <begin position="25"/>
        <end position="115"/>
    </location>
</feature>
<dbReference type="Proteomes" id="UP000288805">
    <property type="component" value="Unassembled WGS sequence"/>
</dbReference>
<name>A0A438HRX0_VITVI</name>
<reference evidence="5 6" key="1">
    <citation type="journal article" date="2018" name="PLoS Genet.">
        <title>Population sequencing reveals clonal diversity and ancestral inbreeding in the grapevine cultivar Chardonnay.</title>
        <authorList>
            <person name="Roach M.J."/>
            <person name="Johnson D.L."/>
            <person name="Bohlmann J."/>
            <person name="van Vuuren H.J."/>
            <person name="Jones S.J."/>
            <person name="Pretorius I.S."/>
            <person name="Schmidt S.A."/>
            <person name="Borneman A.R."/>
        </authorList>
    </citation>
    <scope>NUCLEOTIDE SEQUENCE [LARGE SCALE GENOMIC DNA]</scope>
    <source>
        <strain evidence="6">cv. Chardonnay</strain>
        <tissue evidence="5">Leaf</tissue>
    </source>
</reference>
<gene>
    <name evidence="5" type="primary">CRK26_1</name>
    <name evidence="5" type="ORF">CK203_027037</name>
</gene>
<protein>
    <submittedName>
        <fullName evidence="5">Cysteine-rich receptor-like protein kinase 26</fullName>
    </submittedName>
</protein>